<feature type="compositionally biased region" description="Polar residues" evidence="1">
    <location>
        <begin position="261"/>
        <end position="272"/>
    </location>
</feature>
<feature type="compositionally biased region" description="Polar residues" evidence="1">
    <location>
        <begin position="473"/>
        <end position="484"/>
    </location>
</feature>
<feature type="compositionally biased region" description="Low complexity" evidence="1">
    <location>
        <begin position="620"/>
        <end position="641"/>
    </location>
</feature>
<feature type="region of interest" description="Disordered" evidence="1">
    <location>
        <begin position="74"/>
        <end position="101"/>
    </location>
</feature>
<keyword evidence="3" id="KW-1185">Reference proteome</keyword>
<feature type="compositionally biased region" description="Polar residues" evidence="1">
    <location>
        <begin position="336"/>
        <end position="346"/>
    </location>
</feature>
<feature type="region of interest" description="Disordered" evidence="1">
    <location>
        <begin position="209"/>
        <end position="284"/>
    </location>
</feature>
<feature type="region of interest" description="Disordered" evidence="1">
    <location>
        <begin position="302"/>
        <end position="346"/>
    </location>
</feature>
<organism evidence="2 3">
    <name type="scientific">Venturia effusa</name>
    <dbReference type="NCBI Taxonomy" id="50376"/>
    <lineage>
        <taxon>Eukaryota</taxon>
        <taxon>Fungi</taxon>
        <taxon>Dikarya</taxon>
        <taxon>Ascomycota</taxon>
        <taxon>Pezizomycotina</taxon>
        <taxon>Dothideomycetes</taxon>
        <taxon>Pleosporomycetidae</taxon>
        <taxon>Venturiales</taxon>
        <taxon>Venturiaceae</taxon>
        <taxon>Venturia</taxon>
    </lineage>
</organism>
<dbReference type="AlphaFoldDB" id="A0A517L5T9"/>
<evidence type="ECO:0000313" key="2">
    <source>
        <dbReference type="EMBL" id="QDS70968.1"/>
    </source>
</evidence>
<dbReference type="Proteomes" id="UP000316270">
    <property type="component" value="Chromosome 5"/>
</dbReference>
<protein>
    <submittedName>
        <fullName evidence="2">Uncharacterized protein</fullName>
    </submittedName>
</protein>
<feature type="region of interest" description="Disordered" evidence="1">
    <location>
        <begin position="1"/>
        <end position="20"/>
    </location>
</feature>
<sequence length="709" mass="76540">MNAPGGSMVTMNNNTAQGGPVSATMINQVSARQRADEQAERRLNTYIFDYLCRSHHYDLARAFSESLPIQTLAGKPRANGVDDSMDTEIKDDQPKRPDGLPYPDIPVHASENAFLYDWWCQFWDIFGAARQKTPGQAPITEQYLHHNMNQTKLRQMQQNQLLSQTGGNNMLRMQQMGLGMPPNGLNNLQKAAFQNQNRPGVPNAAMMQQKMMSQGNMQRDGSLGENRPQSPGAMGGNAPSPSKRPRTDDGGFNPGPGGRSQPMQGQLNNMNGGSNGAMLLQNGMPSEMPQQQMNAFAPNGQQKMEAIGPNGAAPGQMGGQNSMAFPGMPREELHANGQNGPSQGNHALQDYQMQLMLLEQQNKKRLLMARQEQDNISHVPGSTPSGQGSQYAQNMSPSGSRAGPSPNPNDQMRKVAGTPKMGQTLPGSPAMQGDLQNRGTPPGNVYHEMPNVLQQQHPQRMFNQANPMMAQGGPSSNPGFNNMQMPGGPMNPQQMEQLRMNGGRMPNGQPWQANAQQMMQQGPQGQGTPQQRNMTMPPPPAPNTQEQQRTQPSSPAPTAAPPTPNQTAKANPKGKKDGATKKKAATKKGATASTPAESNDPPATPTPSTPITPMHQQSFNPNGKPNGQPPQATAQAPQNTNHMDTSFADFVGQDPNNNAFALDFAVEGPDVLENFDFDSFLHNTDDNQGFSSIDFMSTLGNDGIEAGAE</sequence>
<dbReference type="OrthoDB" id="5600002at2759"/>
<evidence type="ECO:0000313" key="3">
    <source>
        <dbReference type="Proteomes" id="UP000316270"/>
    </source>
</evidence>
<dbReference type="PROSITE" id="PS50896">
    <property type="entry name" value="LISH"/>
    <property type="match status" value="1"/>
</dbReference>
<feature type="compositionally biased region" description="Pro residues" evidence="1">
    <location>
        <begin position="554"/>
        <end position="564"/>
    </location>
</feature>
<feature type="region of interest" description="Disordered" evidence="1">
    <location>
        <begin position="376"/>
        <end position="448"/>
    </location>
</feature>
<accession>A0A517L5T9</accession>
<feature type="compositionally biased region" description="Polar residues" evidence="1">
    <location>
        <begin position="210"/>
        <end position="219"/>
    </location>
</feature>
<dbReference type="STRING" id="50376.A0A517L5T9"/>
<feature type="compositionally biased region" description="Basic and acidic residues" evidence="1">
    <location>
        <begin position="87"/>
        <end position="98"/>
    </location>
</feature>
<dbReference type="InterPro" id="IPR006594">
    <property type="entry name" value="LisH"/>
</dbReference>
<feature type="compositionally biased region" description="Low complexity" evidence="1">
    <location>
        <begin position="509"/>
        <end position="531"/>
    </location>
</feature>
<gene>
    <name evidence="2" type="ORF">FKW77_007290</name>
</gene>
<dbReference type="EMBL" id="CP042189">
    <property type="protein sequence ID" value="QDS70968.1"/>
    <property type="molecule type" value="Genomic_DNA"/>
</dbReference>
<feature type="compositionally biased region" description="Polar residues" evidence="1">
    <location>
        <begin position="376"/>
        <end position="399"/>
    </location>
</feature>
<evidence type="ECO:0000256" key="1">
    <source>
        <dbReference type="SAM" id="MobiDB-lite"/>
    </source>
</evidence>
<reference evidence="2 3" key="1">
    <citation type="submission" date="2019-07" db="EMBL/GenBank/DDBJ databases">
        <title>Finished genome of Venturia effusa.</title>
        <authorList>
            <person name="Young C.A."/>
            <person name="Cox M.P."/>
            <person name="Ganley A.R.D."/>
            <person name="David W.J."/>
        </authorList>
    </citation>
    <scope>NUCLEOTIDE SEQUENCE [LARGE SCALE GENOMIC DNA]</scope>
    <source>
        <strain evidence="3">albino</strain>
    </source>
</reference>
<name>A0A517L5T9_9PEZI</name>
<feature type="region of interest" description="Disordered" evidence="1">
    <location>
        <begin position="470"/>
        <end position="647"/>
    </location>
</feature>
<proteinExistence type="predicted"/>